<proteinExistence type="predicted"/>
<feature type="domain" description="HTH marR-type" evidence="4">
    <location>
        <begin position="4"/>
        <end position="141"/>
    </location>
</feature>
<evidence type="ECO:0000313" key="6">
    <source>
        <dbReference type="Proteomes" id="UP000051820"/>
    </source>
</evidence>
<dbReference type="InterPro" id="IPR000835">
    <property type="entry name" value="HTH_MarR-typ"/>
</dbReference>
<dbReference type="Gene3D" id="1.10.10.10">
    <property type="entry name" value="Winged helix-like DNA-binding domain superfamily/Winged helix DNA-binding domain"/>
    <property type="match status" value="1"/>
</dbReference>
<dbReference type="GO" id="GO:0003677">
    <property type="term" value="F:DNA binding"/>
    <property type="evidence" value="ECO:0007669"/>
    <property type="project" value="UniProtKB-KW"/>
</dbReference>
<evidence type="ECO:0000256" key="2">
    <source>
        <dbReference type="ARBA" id="ARBA00023125"/>
    </source>
</evidence>
<organism evidence="5 6">
    <name type="scientific">Paucilactobacillus suebicus DSM 5007 = KCTC 3549</name>
    <dbReference type="NCBI Taxonomy" id="1423807"/>
    <lineage>
        <taxon>Bacteria</taxon>
        <taxon>Bacillati</taxon>
        <taxon>Bacillota</taxon>
        <taxon>Bacilli</taxon>
        <taxon>Lactobacillales</taxon>
        <taxon>Lactobacillaceae</taxon>
        <taxon>Paucilactobacillus</taxon>
    </lineage>
</organism>
<dbReference type="InterPro" id="IPR052067">
    <property type="entry name" value="Metal_resp_HTH_trans_reg"/>
</dbReference>
<keyword evidence="6" id="KW-1185">Reference proteome</keyword>
<dbReference type="SMART" id="SM00347">
    <property type="entry name" value="HTH_MARR"/>
    <property type="match status" value="1"/>
</dbReference>
<evidence type="ECO:0000256" key="3">
    <source>
        <dbReference type="ARBA" id="ARBA00023163"/>
    </source>
</evidence>
<keyword evidence="3" id="KW-0804">Transcription</keyword>
<dbReference type="Proteomes" id="UP000051820">
    <property type="component" value="Unassembled WGS sequence"/>
</dbReference>
<sequence>MKEQEQFLNGLSTLLDKMQLLDRDTMQSQLNGFKPAEVHTIEFIGKHSHTNVTQISSAMYVTRGAVSKMTKRLMAKELIESYQISDNKKEIYFRLTTAGKRIFNIHESLNHQFEKRDESVFKQTSQADIDAVLSFISKYNQHLDVLIKDRQ</sequence>
<dbReference type="eggNOG" id="COG1846">
    <property type="taxonomic scope" value="Bacteria"/>
</dbReference>
<name>A0A0R1W1E2_9LACO</name>
<dbReference type="PANTHER" id="PTHR35790">
    <property type="entry name" value="HTH-TYPE TRANSCRIPTIONAL REGULATOR PCHR"/>
    <property type="match status" value="1"/>
</dbReference>
<reference evidence="5 6" key="1">
    <citation type="journal article" date="2015" name="Genome Announc.">
        <title>Expanding the biotechnology potential of lactobacilli through comparative genomics of 213 strains and associated genera.</title>
        <authorList>
            <person name="Sun Z."/>
            <person name="Harris H.M."/>
            <person name="McCann A."/>
            <person name="Guo C."/>
            <person name="Argimon S."/>
            <person name="Zhang W."/>
            <person name="Yang X."/>
            <person name="Jeffery I.B."/>
            <person name="Cooney J.C."/>
            <person name="Kagawa T.F."/>
            <person name="Liu W."/>
            <person name="Song Y."/>
            <person name="Salvetti E."/>
            <person name="Wrobel A."/>
            <person name="Rasinkangas P."/>
            <person name="Parkhill J."/>
            <person name="Rea M.C."/>
            <person name="O'Sullivan O."/>
            <person name="Ritari J."/>
            <person name="Douillard F.P."/>
            <person name="Paul Ross R."/>
            <person name="Yang R."/>
            <person name="Briner A.E."/>
            <person name="Felis G.E."/>
            <person name="de Vos W.M."/>
            <person name="Barrangou R."/>
            <person name="Klaenhammer T.R."/>
            <person name="Caufield P.W."/>
            <person name="Cui Y."/>
            <person name="Zhang H."/>
            <person name="O'Toole P.W."/>
        </authorList>
    </citation>
    <scope>NUCLEOTIDE SEQUENCE [LARGE SCALE GENOMIC DNA]</scope>
    <source>
        <strain evidence="5 6">DSM 5007</strain>
    </source>
</reference>
<dbReference type="OrthoDB" id="5358347at2"/>
<comment type="caution">
    <text evidence="5">The sequence shown here is derived from an EMBL/GenBank/DDBJ whole genome shotgun (WGS) entry which is preliminary data.</text>
</comment>
<dbReference type="InterPro" id="IPR036390">
    <property type="entry name" value="WH_DNA-bd_sf"/>
</dbReference>
<evidence type="ECO:0000256" key="1">
    <source>
        <dbReference type="ARBA" id="ARBA00023015"/>
    </source>
</evidence>
<dbReference type="PATRIC" id="fig|1423807.3.peg.615"/>
<dbReference type="EMBL" id="AZGF01000016">
    <property type="protein sequence ID" value="KRM11688.1"/>
    <property type="molecule type" value="Genomic_DNA"/>
</dbReference>
<dbReference type="PROSITE" id="PS50995">
    <property type="entry name" value="HTH_MARR_2"/>
    <property type="match status" value="1"/>
</dbReference>
<dbReference type="AlphaFoldDB" id="A0A0R1W1E2"/>
<gene>
    <name evidence="5" type="ORF">FD16_GL000606</name>
</gene>
<keyword evidence="2" id="KW-0238">DNA-binding</keyword>
<dbReference type="Pfam" id="PF01047">
    <property type="entry name" value="MarR"/>
    <property type="match status" value="1"/>
</dbReference>
<dbReference type="STRING" id="1423807.FD16_GL000606"/>
<dbReference type="GO" id="GO:0003700">
    <property type="term" value="F:DNA-binding transcription factor activity"/>
    <property type="evidence" value="ECO:0007669"/>
    <property type="project" value="InterPro"/>
</dbReference>
<dbReference type="SUPFAM" id="SSF46785">
    <property type="entry name" value="Winged helix' DNA-binding domain"/>
    <property type="match status" value="1"/>
</dbReference>
<accession>A0A0R1W1E2</accession>
<dbReference type="InterPro" id="IPR036388">
    <property type="entry name" value="WH-like_DNA-bd_sf"/>
</dbReference>
<keyword evidence="1" id="KW-0805">Transcription regulation</keyword>
<dbReference type="RefSeq" id="WP_010623010.1">
    <property type="nucleotide sequence ID" value="NZ_AZGF01000016.1"/>
</dbReference>
<protein>
    <submittedName>
        <fullName evidence="5">MarR family transcriptional regulator</fullName>
    </submittedName>
</protein>
<evidence type="ECO:0000313" key="5">
    <source>
        <dbReference type="EMBL" id="KRM11688.1"/>
    </source>
</evidence>
<evidence type="ECO:0000259" key="4">
    <source>
        <dbReference type="PROSITE" id="PS50995"/>
    </source>
</evidence>
<dbReference type="PANTHER" id="PTHR35790:SF4">
    <property type="entry name" value="HTH-TYPE TRANSCRIPTIONAL REGULATOR PCHR"/>
    <property type="match status" value="1"/>
</dbReference>